<dbReference type="VEuPathDB" id="FungiDB:A1O9_03269"/>
<accession>A0A072Q1D3</accession>
<feature type="region of interest" description="Disordered" evidence="1">
    <location>
        <begin position="323"/>
        <end position="346"/>
    </location>
</feature>
<feature type="compositionally biased region" description="Low complexity" evidence="1">
    <location>
        <begin position="326"/>
        <end position="335"/>
    </location>
</feature>
<dbReference type="PANTHER" id="PTHR28080:SF1">
    <property type="entry name" value="PEROXISOMAL BIOGENESIS FACTOR 3"/>
    <property type="match status" value="1"/>
</dbReference>
<dbReference type="GeneID" id="25278206"/>
<dbReference type="GO" id="GO:0005778">
    <property type="term" value="C:peroxisomal membrane"/>
    <property type="evidence" value="ECO:0007669"/>
    <property type="project" value="InterPro"/>
</dbReference>
<name>A0A072Q1D3_9EURO</name>
<evidence type="ECO:0000256" key="2">
    <source>
        <dbReference type="SAM" id="Phobius"/>
    </source>
</evidence>
<feature type="region of interest" description="Disordered" evidence="1">
    <location>
        <begin position="95"/>
        <end position="121"/>
    </location>
</feature>
<protein>
    <recommendedName>
        <fullName evidence="5">Peroxin-3</fullName>
    </recommendedName>
</protein>
<feature type="compositionally biased region" description="Basic and acidic residues" evidence="1">
    <location>
        <begin position="95"/>
        <end position="119"/>
    </location>
</feature>
<comment type="caution">
    <text evidence="3">The sequence shown here is derived from an EMBL/GenBank/DDBJ whole genome shotgun (WGS) entry which is preliminary data.</text>
</comment>
<dbReference type="Proteomes" id="UP000027920">
    <property type="component" value="Unassembled WGS sequence"/>
</dbReference>
<reference evidence="3 4" key="1">
    <citation type="submission" date="2013-03" db="EMBL/GenBank/DDBJ databases">
        <title>The Genome Sequence of Exophiala aquamarina CBS 119918.</title>
        <authorList>
            <consortium name="The Broad Institute Genomics Platform"/>
            <person name="Cuomo C."/>
            <person name="de Hoog S."/>
            <person name="Gorbushina A."/>
            <person name="Walker B."/>
            <person name="Young S.K."/>
            <person name="Zeng Q."/>
            <person name="Gargeya S."/>
            <person name="Fitzgerald M."/>
            <person name="Haas B."/>
            <person name="Abouelleil A."/>
            <person name="Allen A.W."/>
            <person name="Alvarado L."/>
            <person name="Arachchi H.M."/>
            <person name="Berlin A.M."/>
            <person name="Chapman S.B."/>
            <person name="Gainer-Dewar J."/>
            <person name="Goldberg J."/>
            <person name="Griggs A."/>
            <person name="Gujja S."/>
            <person name="Hansen M."/>
            <person name="Howarth C."/>
            <person name="Imamovic A."/>
            <person name="Ireland A."/>
            <person name="Larimer J."/>
            <person name="McCowan C."/>
            <person name="Murphy C."/>
            <person name="Pearson M."/>
            <person name="Poon T.W."/>
            <person name="Priest M."/>
            <person name="Roberts A."/>
            <person name="Saif S."/>
            <person name="Shea T."/>
            <person name="Sisk P."/>
            <person name="Sykes S."/>
            <person name="Wortman J."/>
            <person name="Nusbaum C."/>
            <person name="Birren B."/>
        </authorList>
    </citation>
    <scope>NUCLEOTIDE SEQUENCE [LARGE SCALE GENOMIC DNA]</scope>
    <source>
        <strain evidence="3 4">CBS 119918</strain>
    </source>
</reference>
<feature type="transmembrane region" description="Helical" evidence="2">
    <location>
        <begin position="15"/>
        <end position="34"/>
    </location>
</feature>
<evidence type="ECO:0000256" key="1">
    <source>
        <dbReference type="SAM" id="MobiDB-lite"/>
    </source>
</evidence>
<dbReference type="PANTHER" id="PTHR28080">
    <property type="entry name" value="PEROXISOMAL BIOGENESIS FACTOR 3"/>
    <property type="match status" value="1"/>
</dbReference>
<dbReference type="Pfam" id="PF04882">
    <property type="entry name" value="Peroxin-3"/>
    <property type="match status" value="1"/>
</dbReference>
<keyword evidence="2" id="KW-0812">Transmembrane</keyword>
<dbReference type="HOGENOM" id="CLU_017002_3_0_1"/>
<dbReference type="STRING" id="1182545.A0A072Q1D3"/>
<dbReference type="OrthoDB" id="45930at2759"/>
<dbReference type="RefSeq" id="XP_013264290.1">
    <property type="nucleotide sequence ID" value="XM_013408836.1"/>
</dbReference>
<dbReference type="GO" id="GO:0030674">
    <property type="term" value="F:protein-macromolecule adaptor activity"/>
    <property type="evidence" value="ECO:0007669"/>
    <property type="project" value="TreeGrafter"/>
</dbReference>
<organism evidence="3 4">
    <name type="scientific">Exophiala aquamarina CBS 119918</name>
    <dbReference type="NCBI Taxonomy" id="1182545"/>
    <lineage>
        <taxon>Eukaryota</taxon>
        <taxon>Fungi</taxon>
        <taxon>Dikarya</taxon>
        <taxon>Ascomycota</taxon>
        <taxon>Pezizomycotina</taxon>
        <taxon>Eurotiomycetes</taxon>
        <taxon>Chaetothyriomycetidae</taxon>
        <taxon>Chaetothyriales</taxon>
        <taxon>Herpotrichiellaceae</taxon>
        <taxon>Exophiala</taxon>
    </lineage>
</organism>
<sequence length="530" mass="58128">MITATRRWLRRNRNGIAIGAGVVGVTYLAGQYVLGKIKEARERMQMDRIAKENIRRRFEQNQTDCTITVLALLPTLTENVIEELPVEQLTQELQQKKTERLARASGEGRSEASSMHDGDTASLSSFQTTSFAHASQLTGQHDQPTPRRTKAQLWTEVKITSITRAFTLIYSLSLLIILTRIQLNLLGRLNYLSSVISLAQPPPGRVNSISLEDHDNGGAGAGFGNDFETNRRYLTFSWYLLHRGYAQIMVKVRTAVEDVFATISPSEGITAARLSDLVLSVRKHVEGNTEEQRYAMRWLPYVLPPREEEEAVLVDSGVITPPPSSPGHSIGGLPPQGEGSYVDTSTGPLRQLLDETADLIDSPTFTRIHSLLLGSMFSHLIDSRVIAKAYPAQQPQSPPSTLSSGQHPRIQELDSAVTVVPGEPRVKLANLLAIITRQAHAIGNGNNLPNEYVSTAEAEVRELEAFAAVIYASNLDQNIEDHQLHSGESSLKTSSGVGVSDVGTESVDEMIESKLESAWTKVSASTISSR</sequence>
<keyword evidence="4" id="KW-1185">Reference proteome</keyword>
<dbReference type="InterPro" id="IPR006966">
    <property type="entry name" value="Peroxin-3"/>
</dbReference>
<proteinExistence type="predicted"/>
<evidence type="ECO:0008006" key="5">
    <source>
        <dbReference type="Google" id="ProtNLM"/>
    </source>
</evidence>
<evidence type="ECO:0000313" key="3">
    <source>
        <dbReference type="EMBL" id="KEF61700.1"/>
    </source>
</evidence>
<keyword evidence="2" id="KW-1133">Transmembrane helix</keyword>
<dbReference type="GO" id="GO:0045046">
    <property type="term" value="P:protein import into peroxisome membrane"/>
    <property type="evidence" value="ECO:0007669"/>
    <property type="project" value="TreeGrafter"/>
</dbReference>
<evidence type="ECO:0000313" key="4">
    <source>
        <dbReference type="Proteomes" id="UP000027920"/>
    </source>
</evidence>
<keyword evidence="2" id="KW-0472">Membrane</keyword>
<dbReference type="AlphaFoldDB" id="A0A072Q1D3"/>
<dbReference type="EMBL" id="AMGV01000002">
    <property type="protein sequence ID" value="KEF61700.1"/>
    <property type="molecule type" value="Genomic_DNA"/>
</dbReference>
<gene>
    <name evidence="3" type="ORF">A1O9_03269</name>
</gene>